<keyword evidence="12" id="KW-0460">Magnesium</keyword>
<dbReference type="FunFam" id="3.40.1190.10:FF:000004">
    <property type="entry name" value="Dihydrofolate synthase/folylpolyglutamate synthase"/>
    <property type="match status" value="1"/>
</dbReference>
<dbReference type="InterPro" id="IPR004101">
    <property type="entry name" value="Mur_ligase_C"/>
</dbReference>
<evidence type="ECO:0000259" key="20">
    <source>
        <dbReference type="Pfam" id="PF08245"/>
    </source>
</evidence>
<evidence type="ECO:0000256" key="8">
    <source>
        <dbReference type="ARBA" id="ARBA00022598"/>
    </source>
</evidence>
<evidence type="ECO:0000313" key="21">
    <source>
        <dbReference type="EMBL" id="VFP79821.1"/>
    </source>
</evidence>
<dbReference type="GO" id="GO:0046654">
    <property type="term" value="P:tetrahydrofolate biosynthetic process"/>
    <property type="evidence" value="ECO:0007669"/>
    <property type="project" value="UniProtKB-UniPathway"/>
</dbReference>
<comment type="catalytic activity">
    <reaction evidence="15">
        <text>10-formyltetrahydrofolyl-(gamma-L-Glu)(n) + L-glutamate + ATP = 10-formyltetrahydrofolyl-(gamma-L-Glu)(n+1) + ADP + phosphate + H(+)</text>
        <dbReference type="Rhea" id="RHEA:51904"/>
        <dbReference type="Rhea" id="RHEA-COMP:13088"/>
        <dbReference type="Rhea" id="RHEA-COMP:14300"/>
        <dbReference type="ChEBI" id="CHEBI:15378"/>
        <dbReference type="ChEBI" id="CHEBI:29985"/>
        <dbReference type="ChEBI" id="CHEBI:30616"/>
        <dbReference type="ChEBI" id="CHEBI:43474"/>
        <dbReference type="ChEBI" id="CHEBI:134413"/>
        <dbReference type="ChEBI" id="CHEBI:456216"/>
        <dbReference type="EC" id="6.3.2.17"/>
    </reaction>
</comment>
<keyword evidence="10 18" id="KW-0547">Nucleotide-binding</keyword>
<feature type="domain" description="Mur ligase C-terminal" evidence="19">
    <location>
        <begin position="289"/>
        <end position="405"/>
    </location>
</feature>
<sequence>MQYMNNTPQDTSSLHTWLSYIESLHTKPISLELNRVKYVATTLNLLTPAPIIFTVAGTNGKGTTCRAIEMILLEAGYNVGVYMSPHLISYTERVRICGKELTDLEHTKAFLVIETARSSTSLTYFEFGTLAALWLFQQAKLDVIVLEVGLGGRLDATNIIDADIAIITSIALDHTNILGGDRYSIGHEKAGIFRKGKIAVVGEPDMPDSIKKVATQKKTHLYQFNCDWSYSIIGNSWIFKDRKGCIESLPLLKIPVVNAATAIAAIRLSSIIIKPVVFMRALNFVSLPGRFQTISYSPLVILDVAHNPHSAKYLAKKLIEIKKEARIHAIVGMLHDKDISGTLSHLISHVDYWYCPSLNHPRGSSAHLLMSYLKQATYFSSVSEAWIYATVAAKKQDIILIFGSFHTVSQVMKEIKNKNDKILI</sequence>
<name>A0A451D2E1_9GAMM</name>
<dbReference type="SUPFAM" id="SSF53623">
    <property type="entry name" value="MurD-like peptide ligases, catalytic domain"/>
    <property type="match status" value="1"/>
</dbReference>
<evidence type="ECO:0000256" key="10">
    <source>
        <dbReference type="ARBA" id="ARBA00022741"/>
    </source>
</evidence>
<evidence type="ECO:0000256" key="13">
    <source>
        <dbReference type="ARBA" id="ARBA00022909"/>
    </source>
</evidence>
<comment type="pathway">
    <text evidence="3">Cofactor biosynthesis; tetrahydrofolate biosynthesis; 7,8-dihydrofolate from 2-amino-4-hydroxy-6-hydroxymethyl-7,8-dihydropteridine diphosphate and 4-aminobenzoate: step 2/2.</text>
</comment>
<keyword evidence="9" id="KW-0479">Metal-binding</keyword>
<dbReference type="PROSITE" id="PS01011">
    <property type="entry name" value="FOLYLPOLYGLU_SYNT_1"/>
    <property type="match status" value="1"/>
</dbReference>
<dbReference type="EMBL" id="LR217703">
    <property type="protein sequence ID" value="VFP79821.1"/>
    <property type="molecule type" value="Genomic_DNA"/>
</dbReference>
<comment type="pathway">
    <text evidence="4">Cofactor biosynthesis; tetrahydrofolylpolyglutamate biosynthesis.</text>
</comment>
<dbReference type="Pfam" id="PF08245">
    <property type="entry name" value="Mur_ligase_M"/>
    <property type="match status" value="1"/>
</dbReference>
<feature type="domain" description="Mur ligase central" evidence="20">
    <location>
        <begin position="55"/>
        <end position="225"/>
    </location>
</feature>
<dbReference type="PANTHER" id="PTHR11136:SF0">
    <property type="entry name" value="DIHYDROFOLATE SYNTHETASE-RELATED"/>
    <property type="match status" value="1"/>
</dbReference>
<evidence type="ECO:0000256" key="1">
    <source>
        <dbReference type="ARBA" id="ARBA00001946"/>
    </source>
</evidence>
<evidence type="ECO:0000256" key="6">
    <source>
        <dbReference type="ARBA" id="ARBA00011245"/>
    </source>
</evidence>
<keyword evidence="11 18" id="KW-0067">ATP-binding</keyword>
<evidence type="ECO:0000256" key="4">
    <source>
        <dbReference type="ARBA" id="ARBA00005150"/>
    </source>
</evidence>
<evidence type="ECO:0000256" key="16">
    <source>
        <dbReference type="ARBA" id="ARBA00049035"/>
    </source>
</evidence>
<evidence type="ECO:0000256" key="17">
    <source>
        <dbReference type="ARBA" id="ARBA00049161"/>
    </source>
</evidence>
<evidence type="ECO:0000256" key="12">
    <source>
        <dbReference type="ARBA" id="ARBA00022842"/>
    </source>
</evidence>
<accession>A0A451D2E1</accession>
<evidence type="ECO:0000256" key="11">
    <source>
        <dbReference type="ARBA" id="ARBA00022840"/>
    </source>
</evidence>
<keyword evidence="13" id="KW-0289">Folate biosynthesis</keyword>
<comment type="catalytic activity">
    <reaction evidence="14">
        <text>(6S)-5,6,7,8-tetrahydrofolyl-(gamma-L-Glu)(n) + L-glutamate + ATP = (6S)-5,6,7,8-tetrahydrofolyl-(gamma-L-Glu)(n+1) + ADP + phosphate + H(+)</text>
        <dbReference type="Rhea" id="RHEA:10580"/>
        <dbReference type="Rhea" id="RHEA-COMP:14738"/>
        <dbReference type="Rhea" id="RHEA-COMP:14740"/>
        <dbReference type="ChEBI" id="CHEBI:15378"/>
        <dbReference type="ChEBI" id="CHEBI:29985"/>
        <dbReference type="ChEBI" id="CHEBI:30616"/>
        <dbReference type="ChEBI" id="CHEBI:43474"/>
        <dbReference type="ChEBI" id="CHEBI:141005"/>
        <dbReference type="ChEBI" id="CHEBI:456216"/>
        <dbReference type="EC" id="6.3.2.17"/>
    </reaction>
</comment>
<dbReference type="InterPro" id="IPR036615">
    <property type="entry name" value="Mur_ligase_C_dom_sf"/>
</dbReference>
<evidence type="ECO:0000256" key="9">
    <source>
        <dbReference type="ARBA" id="ARBA00022723"/>
    </source>
</evidence>
<dbReference type="InterPro" id="IPR036565">
    <property type="entry name" value="Mur-like_cat_sf"/>
</dbReference>
<dbReference type="UniPathway" id="UPA00077">
    <property type="reaction ID" value="UER00157"/>
</dbReference>
<dbReference type="Pfam" id="PF02875">
    <property type="entry name" value="Mur_ligase_C"/>
    <property type="match status" value="1"/>
</dbReference>
<evidence type="ECO:0000256" key="14">
    <source>
        <dbReference type="ARBA" id="ARBA00047493"/>
    </source>
</evidence>
<comment type="similarity">
    <text evidence="5 18">Belongs to the folylpolyglutamate synthase family.</text>
</comment>
<dbReference type="Gene3D" id="3.40.1190.10">
    <property type="entry name" value="Mur-like, catalytic domain"/>
    <property type="match status" value="1"/>
</dbReference>
<dbReference type="GO" id="GO:0008841">
    <property type="term" value="F:dihydrofolate synthase activity"/>
    <property type="evidence" value="ECO:0007669"/>
    <property type="project" value="UniProtKB-EC"/>
</dbReference>
<dbReference type="InterPro" id="IPR018109">
    <property type="entry name" value="Folylpolyglutamate_synth_CS"/>
</dbReference>
<dbReference type="GO" id="GO:0046872">
    <property type="term" value="F:metal ion binding"/>
    <property type="evidence" value="ECO:0007669"/>
    <property type="project" value="UniProtKB-KW"/>
</dbReference>
<comment type="cofactor">
    <cofactor evidence="1">
        <name>Mg(2+)</name>
        <dbReference type="ChEBI" id="CHEBI:18420"/>
    </cofactor>
</comment>
<dbReference type="Gene3D" id="3.90.190.20">
    <property type="entry name" value="Mur ligase, C-terminal domain"/>
    <property type="match status" value="1"/>
</dbReference>
<comment type="catalytic activity">
    <reaction evidence="16">
        <text>(6R)-5,10-methylenetetrahydrofolyl-(gamma-L-Glu)(n) + L-glutamate + ATP = (6R)-5,10-methylenetetrahydrofolyl-(gamma-L-Glu)(n+1) + ADP + phosphate + H(+)</text>
        <dbReference type="Rhea" id="RHEA:51912"/>
        <dbReference type="Rhea" id="RHEA-COMP:13257"/>
        <dbReference type="Rhea" id="RHEA-COMP:13258"/>
        <dbReference type="ChEBI" id="CHEBI:15378"/>
        <dbReference type="ChEBI" id="CHEBI:29985"/>
        <dbReference type="ChEBI" id="CHEBI:30616"/>
        <dbReference type="ChEBI" id="CHEBI:43474"/>
        <dbReference type="ChEBI" id="CHEBI:136572"/>
        <dbReference type="ChEBI" id="CHEBI:456216"/>
        <dbReference type="EC" id="6.3.2.17"/>
    </reaction>
</comment>
<reference evidence="21 22" key="1">
    <citation type="submission" date="2019-02" db="EMBL/GenBank/DDBJ databases">
        <authorList>
            <person name="Manzano-Marin A."/>
            <person name="Manzano-Marin A."/>
        </authorList>
    </citation>
    <scope>NUCLEOTIDE SEQUENCE [LARGE SCALE GENOMIC DNA]</scope>
    <source>
        <strain evidence="21 22">ErCicuneomaculata</strain>
    </source>
</reference>
<dbReference type="GO" id="GO:0004326">
    <property type="term" value="F:tetrahydrofolylpolyglutamate synthase activity"/>
    <property type="evidence" value="ECO:0007669"/>
    <property type="project" value="UniProtKB-EC"/>
</dbReference>
<organism evidence="21 22">
    <name type="scientific">Candidatus Erwinia haradaeae</name>
    <dbReference type="NCBI Taxonomy" id="1922217"/>
    <lineage>
        <taxon>Bacteria</taxon>
        <taxon>Pseudomonadati</taxon>
        <taxon>Pseudomonadota</taxon>
        <taxon>Gammaproteobacteria</taxon>
        <taxon>Enterobacterales</taxon>
        <taxon>Erwiniaceae</taxon>
        <taxon>Erwinia</taxon>
    </lineage>
</organism>
<dbReference type="PROSITE" id="PS01012">
    <property type="entry name" value="FOLYLPOLYGLU_SYNT_2"/>
    <property type="match status" value="1"/>
</dbReference>
<evidence type="ECO:0000256" key="7">
    <source>
        <dbReference type="ARBA" id="ARBA00019357"/>
    </source>
</evidence>
<proteinExistence type="inferred from homology"/>
<evidence type="ECO:0000313" key="22">
    <source>
        <dbReference type="Proteomes" id="UP000294412"/>
    </source>
</evidence>
<evidence type="ECO:0000256" key="3">
    <source>
        <dbReference type="ARBA" id="ARBA00004799"/>
    </source>
</evidence>
<dbReference type="PANTHER" id="PTHR11136">
    <property type="entry name" value="FOLYLPOLYGLUTAMATE SYNTHASE-RELATED"/>
    <property type="match status" value="1"/>
</dbReference>
<dbReference type="NCBIfam" id="TIGR01499">
    <property type="entry name" value="folC"/>
    <property type="match status" value="1"/>
</dbReference>
<dbReference type="GO" id="GO:0046656">
    <property type="term" value="P:folic acid biosynthetic process"/>
    <property type="evidence" value="ECO:0007669"/>
    <property type="project" value="UniProtKB-KW"/>
</dbReference>
<protein>
    <recommendedName>
        <fullName evidence="7 18">Dihydrofolate synthase/folylpolyglutamate synthase</fullName>
    </recommendedName>
</protein>
<comment type="catalytic activity">
    <reaction evidence="17">
        <text>7,8-dihydropteroate + L-glutamate + ATP = 7,8-dihydrofolate + ADP + phosphate + H(+)</text>
        <dbReference type="Rhea" id="RHEA:23584"/>
        <dbReference type="ChEBI" id="CHEBI:15378"/>
        <dbReference type="ChEBI" id="CHEBI:17839"/>
        <dbReference type="ChEBI" id="CHEBI:29985"/>
        <dbReference type="ChEBI" id="CHEBI:30616"/>
        <dbReference type="ChEBI" id="CHEBI:43474"/>
        <dbReference type="ChEBI" id="CHEBI:57451"/>
        <dbReference type="ChEBI" id="CHEBI:456216"/>
        <dbReference type="EC" id="6.3.2.12"/>
    </reaction>
</comment>
<comment type="function">
    <text evidence="2 18">Functions in two distinct reactions of the de novo folate biosynthetic pathway. Catalyzes the addition of a glutamate residue to dihydropteroate (7,8-dihydropteroate or H2Pte) to form dihydrofolate (7,8-dihydrofolate monoglutamate or H2Pte-Glu). Also catalyzes successive additions of L-glutamate to tetrahydrofolate or 10-formyltetrahydrofolate or 5,10-methylenetetrahydrofolate, leading to folylpolyglutamate derivatives.</text>
</comment>
<keyword evidence="8 18" id="KW-0436">Ligase</keyword>
<evidence type="ECO:0000256" key="18">
    <source>
        <dbReference type="PIRNR" id="PIRNR001563"/>
    </source>
</evidence>
<gene>
    <name evidence="21" type="primary">folC</name>
    <name evidence="21" type="ORF">ERCICUMA2628_365</name>
</gene>
<evidence type="ECO:0000256" key="2">
    <source>
        <dbReference type="ARBA" id="ARBA00002714"/>
    </source>
</evidence>
<comment type="subunit">
    <text evidence="6">Monomer.</text>
</comment>
<dbReference type="GO" id="GO:0005524">
    <property type="term" value="F:ATP binding"/>
    <property type="evidence" value="ECO:0007669"/>
    <property type="project" value="UniProtKB-KW"/>
</dbReference>
<dbReference type="PIRSF" id="PIRSF001563">
    <property type="entry name" value="Folylpolyglu_synth"/>
    <property type="match status" value="1"/>
</dbReference>
<dbReference type="Proteomes" id="UP000294412">
    <property type="component" value="Chromosome"/>
</dbReference>
<dbReference type="AlphaFoldDB" id="A0A451D2E1"/>
<evidence type="ECO:0000256" key="5">
    <source>
        <dbReference type="ARBA" id="ARBA00008276"/>
    </source>
</evidence>
<dbReference type="InterPro" id="IPR001645">
    <property type="entry name" value="Folylpolyglutamate_synth"/>
</dbReference>
<dbReference type="GO" id="GO:0005737">
    <property type="term" value="C:cytoplasm"/>
    <property type="evidence" value="ECO:0007669"/>
    <property type="project" value="TreeGrafter"/>
</dbReference>
<evidence type="ECO:0000259" key="19">
    <source>
        <dbReference type="Pfam" id="PF02875"/>
    </source>
</evidence>
<evidence type="ECO:0000256" key="15">
    <source>
        <dbReference type="ARBA" id="ARBA00047808"/>
    </source>
</evidence>
<dbReference type="SUPFAM" id="SSF53244">
    <property type="entry name" value="MurD-like peptide ligases, peptide-binding domain"/>
    <property type="match status" value="1"/>
</dbReference>
<dbReference type="InterPro" id="IPR013221">
    <property type="entry name" value="Mur_ligase_cen"/>
</dbReference>
<dbReference type="FunFam" id="3.90.190.20:FF:000005">
    <property type="entry name" value="Dihydrofolate synthase/folylpolyglutamate synthase"/>
    <property type="match status" value="1"/>
</dbReference>
<dbReference type="NCBIfam" id="NF008101">
    <property type="entry name" value="PRK10846.1"/>
    <property type="match status" value="1"/>
</dbReference>